<dbReference type="EMBL" id="MBUA01000027">
    <property type="protein sequence ID" value="MBC6492374.1"/>
    <property type="molecule type" value="Genomic_DNA"/>
</dbReference>
<sequence length="246" mass="28164">MLLADEFQKNPVVAHRGAWKHSGMPENSIGALKHAVKLGCAGSEFDVQMTSDDSLIINHDASYKGKNIESNSFSELAKTNLENGEPLPTLRQYLVAGMQQQGTKLVLEVKPSDKNRDRALLRARKIVELVHSMGAQAWIMYISFDYDILKEIRRIDPYAHLQFLNGNKSPLELKADKMDGLDYHFSVFRKNENWIREAIDNKLALNTWTVNDTPTLQYFLSQKFDFITTNEPELLFEEWKKATTTK</sequence>
<comment type="caution">
    <text evidence="2">The sequence shown here is derived from an EMBL/GenBank/DDBJ whole genome shotgun (WGS) entry which is preliminary data.</text>
</comment>
<organism evidence="2 3">
    <name type="scientific">Flavihumibacter stibioxidans</name>
    <dbReference type="NCBI Taxonomy" id="1834163"/>
    <lineage>
        <taxon>Bacteria</taxon>
        <taxon>Pseudomonadati</taxon>
        <taxon>Bacteroidota</taxon>
        <taxon>Chitinophagia</taxon>
        <taxon>Chitinophagales</taxon>
        <taxon>Chitinophagaceae</taxon>
        <taxon>Flavihumibacter</taxon>
    </lineage>
</organism>
<dbReference type="SUPFAM" id="SSF51695">
    <property type="entry name" value="PLC-like phosphodiesterases"/>
    <property type="match status" value="1"/>
</dbReference>
<dbReference type="PANTHER" id="PTHR46211">
    <property type="entry name" value="GLYCEROPHOSPHORYL DIESTER PHOSPHODIESTERASE"/>
    <property type="match status" value="1"/>
</dbReference>
<feature type="domain" description="GP-PDE" evidence="1">
    <location>
        <begin position="10"/>
        <end position="239"/>
    </location>
</feature>
<dbReference type="Proteomes" id="UP000765802">
    <property type="component" value="Unassembled WGS sequence"/>
</dbReference>
<evidence type="ECO:0000259" key="1">
    <source>
        <dbReference type="PROSITE" id="PS51704"/>
    </source>
</evidence>
<gene>
    <name evidence="2" type="ORF">BC349_15035</name>
</gene>
<protein>
    <submittedName>
        <fullName evidence="2">Glycerophosphodiester phosphodiesterase</fullName>
    </submittedName>
</protein>
<evidence type="ECO:0000313" key="2">
    <source>
        <dbReference type="EMBL" id="MBC6492374.1"/>
    </source>
</evidence>
<evidence type="ECO:0000313" key="3">
    <source>
        <dbReference type="Proteomes" id="UP000765802"/>
    </source>
</evidence>
<dbReference type="Gene3D" id="3.20.20.190">
    <property type="entry name" value="Phosphatidylinositol (PI) phosphodiesterase"/>
    <property type="match status" value="1"/>
</dbReference>
<dbReference type="InterPro" id="IPR030395">
    <property type="entry name" value="GP_PDE_dom"/>
</dbReference>
<reference evidence="2 3" key="1">
    <citation type="submission" date="2016-07" db="EMBL/GenBank/DDBJ databases">
        <title>Genome analysis of Flavihumibacter stibioxidans YS-17.</title>
        <authorList>
            <person name="Shi K."/>
            <person name="Han Y."/>
            <person name="Wang G."/>
        </authorList>
    </citation>
    <scope>NUCLEOTIDE SEQUENCE [LARGE SCALE GENOMIC DNA]</scope>
    <source>
        <strain evidence="2 3">YS-17</strain>
    </source>
</reference>
<dbReference type="PROSITE" id="PS51704">
    <property type="entry name" value="GP_PDE"/>
    <property type="match status" value="1"/>
</dbReference>
<name>A0ABR7MC20_9BACT</name>
<dbReference type="InterPro" id="IPR017946">
    <property type="entry name" value="PLC-like_Pdiesterase_TIM-brl"/>
</dbReference>
<dbReference type="Pfam" id="PF03009">
    <property type="entry name" value="GDPD"/>
    <property type="match status" value="1"/>
</dbReference>
<proteinExistence type="predicted"/>
<accession>A0ABR7MC20</accession>
<keyword evidence="3" id="KW-1185">Reference proteome</keyword>
<dbReference type="PANTHER" id="PTHR46211:SF1">
    <property type="entry name" value="GLYCEROPHOSPHODIESTER PHOSPHODIESTERASE, CYTOPLASMIC"/>
    <property type="match status" value="1"/>
</dbReference>